<feature type="compositionally biased region" description="Low complexity" evidence="1">
    <location>
        <begin position="385"/>
        <end position="412"/>
    </location>
</feature>
<feature type="region of interest" description="Disordered" evidence="1">
    <location>
        <begin position="368"/>
        <end position="463"/>
    </location>
</feature>
<feature type="region of interest" description="Disordered" evidence="1">
    <location>
        <begin position="159"/>
        <end position="254"/>
    </location>
</feature>
<dbReference type="GeneID" id="139353735"/>
<accession>A0ABM4TW07</accession>
<feature type="compositionally biased region" description="Low complexity" evidence="1">
    <location>
        <begin position="595"/>
        <end position="622"/>
    </location>
</feature>
<organism evidence="2 3">
    <name type="scientific">Drosophila suzukii</name>
    <name type="common">Spotted-wing drosophila fruit fly</name>
    <dbReference type="NCBI Taxonomy" id="28584"/>
    <lineage>
        <taxon>Eukaryota</taxon>
        <taxon>Metazoa</taxon>
        <taxon>Ecdysozoa</taxon>
        <taxon>Arthropoda</taxon>
        <taxon>Hexapoda</taxon>
        <taxon>Insecta</taxon>
        <taxon>Pterygota</taxon>
        <taxon>Neoptera</taxon>
        <taxon>Endopterygota</taxon>
        <taxon>Diptera</taxon>
        <taxon>Brachycera</taxon>
        <taxon>Muscomorpha</taxon>
        <taxon>Ephydroidea</taxon>
        <taxon>Drosophilidae</taxon>
        <taxon>Drosophila</taxon>
        <taxon>Sophophora</taxon>
    </lineage>
</organism>
<sequence>MDWIDGGLLLPISEKEAKNEEPVVATVPKPPSGIKNPSFKPRRSRNISQRKGLLSIPPVHECIDENSVVRVVTPGNVRKRRAPVNITAKELAGKTRGKAGTVSPSIPTEEDSTPLQEECNDLVSPRRKAAPKSHPRDAQFRQWFNKDYGQVQKLLSRVGLKVGPKARAKPRPKPGGKPVPKAVPRARATGASKGSARGAAKAGANEKPKVKTGTCATIRKRKEKEAKNEEPVVATVPKPPSGIKNPSFKPRRSRNISQRKGLLSIPPVHECIDENSVVRVVTPGNVRKMRAPVNITAKELAGKTRGKAGTVSPSIPMEEDSTPLQEECNDLVSPRRKAAPKSHPRDAQFRQWFTKDYGQVQKLLSRVGLKVGPKARAKPRPKPGGKPVPKAVPRARATGASKGSARGAAKAGANEKPKVKTGTCATIRKRKEEEEKNEEPVVATVPKTPSGMKNPSFKPRHSRNISQRKGLLSIPPVHECIDENSVVRVVTPGNVRKRRAPVIITAKELAGKTRGKAGTVSPSIPTEEDSTPLQEECNDLVSPRRKAASKSSHPRDAQFRQWFNKDYGQVRKLLFRVGLKVGPKARAKPRHKPGGKPVPKAVPRARATGASKGSARGAAKAGANEKPKVKTGTRATIRKRKYK</sequence>
<feature type="region of interest" description="Disordered" evidence="1">
    <location>
        <begin position="513"/>
        <end position="535"/>
    </location>
</feature>
<feature type="compositionally biased region" description="Basic residues" evidence="1">
    <location>
        <begin position="373"/>
        <end position="383"/>
    </location>
</feature>
<reference evidence="3" key="1">
    <citation type="submission" date="2025-08" db="UniProtKB">
        <authorList>
            <consortium name="RefSeq"/>
        </authorList>
    </citation>
    <scope>IDENTIFICATION</scope>
</reference>
<feature type="compositionally biased region" description="Low complexity" evidence="1">
    <location>
        <begin position="176"/>
        <end position="203"/>
    </location>
</feature>
<evidence type="ECO:0000313" key="3">
    <source>
        <dbReference type="RefSeq" id="XP_070854159.1"/>
    </source>
</evidence>
<name>A0ABM4TW07_DROSZ</name>
<dbReference type="Proteomes" id="UP001652628">
    <property type="component" value="Chromosome Y"/>
</dbReference>
<evidence type="ECO:0000313" key="2">
    <source>
        <dbReference type="Proteomes" id="UP001652628"/>
    </source>
</evidence>
<feature type="region of interest" description="Disordered" evidence="1">
    <location>
        <begin position="95"/>
        <end position="119"/>
    </location>
</feature>
<gene>
    <name evidence="3" type="primary">LOC139353735</name>
</gene>
<feature type="region of interest" description="Disordered" evidence="1">
    <location>
        <begin position="304"/>
        <end position="325"/>
    </location>
</feature>
<feature type="region of interest" description="Disordered" evidence="1">
    <location>
        <begin position="17"/>
        <end position="51"/>
    </location>
</feature>
<feature type="compositionally biased region" description="Basic residues" evidence="1">
    <location>
        <begin position="583"/>
        <end position="594"/>
    </location>
</feature>
<keyword evidence="2" id="KW-1185">Reference proteome</keyword>
<feature type="compositionally biased region" description="Basic residues" evidence="1">
    <location>
        <begin position="164"/>
        <end position="174"/>
    </location>
</feature>
<proteinExistence type="predicted"/>
<dbReference type="RefSeq" id="XP_070854159.1">
    <property type="nucleotide sequence ID" value="XM_070998058.1"/>
</dbReference>
<feature type="region of interest" description="Disordered" evidence="1">
    <location>
        <begin position="582"/>
        <end position="643"/>
    </location>
</feature>
<protein>
    <submittedName>
        <fullName evidence="3">Muscle M-line assembly protein unc-89-like</fullName>
    </submittedName>
</protein>
<evidence type="ECO:0000256" key="1">
    <source>
        <dbReference type="SAM" id="MobiDB-lite"/>
    </source>
</evidence>